<dbReference type="Pfam" id="PF00440">
    <property type="entry name" value="TetR_N"/>
    <property type="match status" value="1"/>
</dbReference>
<dbReference type="PROSITE" id="PS50977">
    <property type="entry name" value="HTH_TETR_2"/>
    <property type="match status" value="1"/>
</dbReference>
<dbReference type="Gene3D" id="1.10.357.10">
    <property type="entry name" value="Tetracycline Repressor, domain 2"/>
    <property type="match status" value="1"/>
</dbReference>
<keyword evidence="7" id="KW-1185">Reference proteome</keyword>
<dbReference type="AlphaFoldDB" id="A0A2T0SP11"/>
<dbReference type="OrthoDB" id="4541465at2"/>
<comment type="caution">
    <text evidence="6">The sequence shown here is derived from an EMBL/GenBank/DDBJ whole genome shotgun (WGS) entry which is preliminary data.</text>
</comment>
<dbReference type="PRINTS" id="PR00455">
    <property type="entry name" value="HTHTETR"/>
</dbReference>
<dbReference type="PANTHER" id="PTHR47506">
    <property type="entry name" value="TRANSCRIPTIONAL REGULATORY PROTEIN"/>
    <property type="match status" value="1"/>
</dbReference>
<evidence type="ECO:0000259" key="5">
    <source>
        <dbReference type="PROSITE" id="PS50977"/>
    </source>
</evidence>
<dbReference type="GO" id="GO:0003677">
    <property type="term" value="F:DNA binding"/>
    <property type="evidence" value="ECO:0007669"/>
    <property type="project" value="UniProtKB-UniRule"/>
</dbReference>
<proteinExistence type="predicted"/>
<accession>A0A2T0SP11</accession>
<dbReference type="SUPFAM" id="SSF46689">
    <property type="entry name" value="Homeodomain-like"/>
    <property type="match status" value="1"/>
</dbReference>
<sequence>MGRPSVRDRIVDAASEEFHRHGYNACGVKLVTDTAGVPKGSFYNHFESKEALALVVVDRYGTSRRLEDLADRSVEPIARLRAHFGFLADDIARYDYARGCVFGNFTAEAADHSPAIADGVRTAFAVWTKAVADLLREAGDSLRGQDPDVLALFVVNAWEGAVVGARAAKDGSSFAAFFSVVFDSVLK</sequence>
<feature type="domain" description="HTH tetR-type" evidence="5">
    <location>
        <begin position="4"/>
        <end position="64"/>
    </location>
</feature>
<evidence type="ECO:0000313" key="6">
    <source>
        <dbReference type="EMBL" id="PRY35152.1"/>
    </source>
</evidence>
<keyword evidence="1" id="KW-0805">Transcription regulation</keyword>
<dbReference type="EMBL" id="PVTF01000014">
    <property type="protein sequence ID" value="PRY35152.1"/>
    <property type="molecule type" value="Genomic_DNA"/>
</dbReference>
<dbReference type="InterPro" id="IPR001647">
    <property type="entry name" value="HTH_TetR"/>
</dbReference>
<dbReference type="SUPFAM" id="SSF48498">
    <property type="entry name" value="Tetracyclin repressor-like, C-terminal domain"/>
    <property type="match status" value="1"/>
</dbReference>
<feature type="DNA-binding region" description="H-T-H motif" evidence="4">
    <location>
        <begin position="27"/>
        <end position="46"/>
    </location>
</feature>
<evidence type="ECO:0000256" key="1">
    <source>
        <dbReference type="ARBA" id="ARBA00023015"/>
    </source>
</evidence>
<dbReference type="Proteomes" id="UP000239494">
    <property type="component" value="Unassembled WGS sequence"/>
</dbReference>
<dbReference type="InterPro" id="IPR036271">
    <property type="entry name" value="Tet_transcr_reg_TetR-rel_C_sf"/>
</dbReference>
<evidence type="ECO:0000256" key="2">
    <source>
        <dbReference type="ARBA" id="ARBA00023125"/>
    </source>
</evidence>
<protein>
    <submittedName>
        <fullName evidence="6">TetR family transcriptional regulator</fullName>
    </submittedName>
</protein>
<dbReference type="PANTHER" id="PTHR47506:SF6">
    <property type="entry name" value="HTH-TYPE TRANSCRIPTIONAL REPRESSOR NEMR"/>
    <property type="match status" value="1"/>
</dbReference>
<keyword evidence="2 4" id="KW-0238">DNA-binding</keyword>
<keyword evidence="3" id="KW-0804">Transcription</keyword>
<reference evidence="6 7" key="1">
    <citation type="submission" date="2018-03" db="EMBL/GenBank/DDBJ databases">
        <title>Genomic Encyclopedia of Archaeal and Bacterial Type Strains, Phase II (KMG-II): from individual species to whole genera.</title>
        <authorList>
            <person name="Goeker M."/>
        </authorList>
    </citation>
    <scope>NUCLEOTIDE SEQUENCE [LARGE SCALE GENOMIC DNA]</scope>
    <source>
        <strain evidence="6 7">DSM 44720</strain>
    </source>
</reference>
<dbReference type="Pfam" id="PF21993">
    <property type="entry name" value="TetR_C_13_2"/>
    <property type="match status" value="1"/>
</dbReference>
<name>A0A2T0SP11_9PSEU</name>
<organism evidence="6 7">
    <name type="scientific">Umezawaea tangerina</name>
    <dbReference type="NCBI Taxonomy" id="84725"/>
    <lineage>
        <taxon>Bacteria</taxon>
        <taxon>Bacillati</taxon>
        <taxon>Actinomycetota</taxon>
        <taxon>Actinomycetes</taxon>
        <taxon>Pseudonocardiales</taxon>
        <taxon>Pseudonocardiaceae</taxon>
        <taxon>Umezawaea</taxon>
    </lineage>
</organism>
<gene>
    <name evidence="6" type="ORF">CLV43_11470</name>
</gene>
<evidence type="ECO:0000313" key="7">
    <source>
        <dbReference type="Proteomes" id="UP000239494"/>
    </source>
</evidence>
<evidence type="ECO:0000256" key="3">
    <source>
        <dbReference type="ARBA" id="ARBA00023163"/>
    </source>
</evidence>
<dbReference type="InterPro" id="IPR009057">
    <property type="entry name" value="Homeodomain-like_sf"/>
</dbReference>
<evidence type="ECO:0000256" key="4">
    <source>
        <dbReference type="PROSITE-ProRule" id="PRU00335"/>
    </source>
</evidence>
<dbReference type="InterPro" id="IPR054156">
    <property type="entry name" value="YxaF_TetR_C"/>
</dbReference>
<dbReference type="RefSeq" id="WP_106193600.1">
    <property type="nucleotide sequence ID" value="NZ_PVTF01000014.1"/>
</dbReference>